<protein>
    <submittedName>
        <fullName evidence="1">Uncharacterized protein</fullName>
    </submittedName>
</protein>
<dbReference type="EMBL" id="JARBHB010000008">
    <property type="protein sequence ID" value="KAJ8876648.1"/>
    <property type="molecule type" value="Genomic_DNA"/>
</dbReference>
<sequence length="395" mass="43960">MPVAASSRDTSGYPKCWNTGMNHWHLELICIIIDGDNYRGIARERRRSEEEDVVPLVSLGRAVADVLSSVFELAGPAVLPSFSATFTVLFLVIELAIHAVPPSISRVFTVLSLMVEPAIPNVLLSFPGTFTVLSLLIEPVIPSVLLSFPINVTVQSLVIEPAIPAVPPSFSGVFAILSLMVEPFIPNTLKFHAPTMTVGSPVLLKVSFLRANNSSASEYPYSSGVATRKNEGENENCRLCSRKVKYFHYTSFNLHIYHDPEIIWSKTHDLVKKLFRISKVESKRATNILKVATNKALFVFFQNDDYSRLMPGKKDCKSVQGSTVAIENIQKRLIFCDLKELPKCCVLASSASTHSICICLYYHSVKLLFSAIKSQHSYNELLKHMVGNIENEILW</sequence>
<accession>A0ABQ9GX98</accession>
<organism evidence="1 2">
    <name type="scientific">Dryococelus australis</name>
    <dbReference type="NCBI Taxonomy" id="614101"/>
    <lineage>
        <taxon>Eukaryota</taxon>
        <taxon>Metazoa</taxon>
        <taxon>Ecdysozoa</taxon>
        <taxon>Arthropoda</taxon>
        <taxon>Hexapoda</taxon>
        <taxon>Insecta</taxon>
        <taxon>Pterygota</taxon>
        <taxon>Neoptera</taxon>
        <taxon>Polyneoptera</taxon>
        <taxon>Phasmatodea</taxon>
        <taxon>Verophasmatodea</taxon>
        <taxon>Anareolatae</taxon>
        <taxon>Phasmatidae</taxon>
        <taxon>Eurycanthinae</taxon>
        <taxon>Dryococelus</taxon>
    </lineage>
</organism>
<evidence type="ECO:0000313" key="2">
    <source>
        <dbReference type="Proteomes" id="UP001159363"/>
    </source>
</evidence>
<reference evidence="1 2" key="1">
    <citation type="submission" date="2023-02" db="EMBL/GenBank/DDBJ databases">
        <title>LHISI_Scaffold_Assembly.</title>
        <authorList>
            <person name="Stuart O.P."/>
            <person name="Cleave R."/>
            <person name="Magrath M.J.L."/>
            <person name="Mikheyev A.S."/>
        </authorList>
    </citation>
    <scope>NUCLEOTIDE SEQUENCE [LARGE SCALE GENOMIC DNA]</scope>
    <source>
        <strain evidence="1">Daus_M_001</strain>
        <tissue evidence="1">Leg muscle</tissue>
    </source>
</reference>
<evidence type="ECO:0000313" key="1">
    <source>
        <dbReference type="EMBL" id="KAJ8876648.1"/>
    </source>
</evidence>
<keyword evidence="2" id="KW-1185">Reference proteome</keyword>
<gene>
    <name evidence="1" type="ORF">PR048_021093</name>
</gene>
<dbReference type="Proteomes" id="UP001159363">
    <property type="component" value="Chromosome 7"/>
</dbReference>
<name>A0ABQ9GX98_9NEOP</name>
<proteinExistence type="predicted"/>
<comment type="caution">
    <text evidence="1">The sequence shown here is derived from an EMBL/GenBank/DDBJ whole genome shotgun (WGS) entry which is preliminary data.</text>
</comment>